<proteinExistence type="predicted"/>
<accession>F2IY46</accession>
<protein>
    <submittedName>
        <fullName evidence="4">Patatin-like phospholipase domain</fullName>
    </submittedName>
</protein>
<sequence>MAVALLAACASVPQRATYDETQQAVATIDGFDDIRFYADDDGSAFRNRMIERVLAEVAAKGPDVLKRGSAEWLMISGGGEDGAFGAGLLVGLTDAGQRPQYELVSGVSTGALMAPFAFLGPHYDEQLRRIFTDIGKESVFKFAGLPSLVGGAAAMDTTPLRRTIDAQLTDRMLDEIAAAHRNGRRLYIVTTNLDAQRPVVWDMGKIAATPSPRRRALFLDVLLASASIPGLFPPVFIKAEANGVTIEEMHVDGGTTMQVLTLPTTISPGTARRPSVDRRKRTLYMLMNNSMQPRFDATRSRTFAIAGRSLSTIIKAHGVQSIQIMYDLARKHGAAFNVAYIESDFTKKLPAPFDEAYMEALFDYGYRRALEGRAWRDAPPGTH</sequence>
<dbReference type="SUPFAM" id="SSF52151">
    <property type="entry name" value="FabD/lysophospholipase-like"/>
    <property type="match status" value="1"/>
</dbReference>
<dbReference type="Pfam" id="PF01734">
    <property type="entry name" value="Patatin"/>
    <property type="match status" value="1"/>
</dbReference>
<dbReference type="InterPro" id="IPR016035">
    <property type="entry name" value="Acyl_Trfase/lysoPLipase"/>
</dbReference>
<keyword evidence="5" id="KW-1185">Reference proteome</keyword>
<feature type="short sequence motif" description="DGA/G" evidence="2">
    <location>
        <begin position="252"/>
        <end position="254"/>
    </location>
</feature>
<dbReference type="STRING" id="991905.SL003B_2124"/>
<name>F2IY46_POLGS</name>
<dbReference type="HOGENOM" id="CLU_048550_0_0_5"/>
<evidence type="ECO:0000259" key="3">
    <source>
        <dbReference type="PROSITE" id="PS51635"/>
    </source>
</evidence>
<dbReference type="PROSITE" id="PS51635">
    <property type="entry name" value="PNPLA"/>
    <property type="match status" value="1"/>
</dbReference>
<dbReference type="Proteomes" id="UP000008130">
    <property type="component" value="Chromosome"/>
</dbReference>
<feature type="active site" description="Proton acceptor" evidence="2">
    <location>
        <position position="252"/>
    </location>
</feature>
<evidence type="ECO:0000313" key="4">
    <source>
        <dbReference type="EMBL" id="ADZ70550.1"/>
    </source>
</evidence>
<feature type="domain" description="PNPLA" evidence="3">
    <location>
        <begin position="73"/>
        <end position="268"/>
    </location>
</feature>
<dbReference type="Gene3D" id="3.40.1090.10">
    <property type="entry name" value="Cytosolic phospholipase A2 catalytic domain"/>
    <property type="match status" value="1"/>
</dbReference>
<dbReference type="KEGG" id="pgv:SL003B_2124"/>
<dbReference type="eggNOG" id="COG1752">
    <property type="taxonomic scope" value="Bacteria"/>
</dbReference>
<keyword evidence="2" id="KW-0442">Lipid degradation</keyword>
<feature type="short sequence motif" description="GXGXXG" evidence="2">
    <location>
        <begin position="77"/>
        <end position="82"/>
    </location>
</feature>
<dbReference type="GO" id="GO:0016042">
    <property type="term" value="P:lipid catabolic process"/>
    <property type="evidence" value="ECO:0007669"/>
    <property type="project" value="UniProtKB-UniRule"/>
</dbReference>
<dbReference type="EMBL" id="CP002568">
    <property type="protein sequence ID" value="ADZ70550.1"/>
    <property type="molecule type" value="Genomic_DNA"/>
</dbReference>
<gene>
    <name evidence="4" type="ordered locus">SL003B_2124</name>
</gene>
<dbReference type="RefSeq" id="WP_013652867.1">
    <property type="nucleotide sequence ID" value="NC_015259.1"/>
</dbReference>
<organism evidence="4 5">
    <name type="scientific">Polymorphum gilvum (strain LMG 25793 / CGMCC 1.9160 / SL003B-26A1)</name>
    <dbReference type="NCBI Taxonomy" id="991905"/>
    <lineage>
        <taxon>Bacteria</taxon>
        <taxon>Pseudomonadati</taxon>
        <taxon>Pseudomonadota</taxon>
        <taxon>Alphaproteobacteria</taxon>
        <taxon>Rhodobacterales</taxon>
        <taxon>Paracoccaceae</taxon>
        <taxon>Polymorphum</taxon>
    </lineage>
</organism>
<dbReference type="InterPro" id="IPR002641">
    <property type="entry name" value="PNPLA_dom"/>
</dbReference>
<feature type="active site" description="Nucleophile" evidence="2">
    <location>
        <position position="108"/>
    </location>
</feature>
<keyword evidence="1 2" id="KW-0443">Lipid metabolism</keyword>
<evidence type="ECO:0000256" key="1">
    <source>
        <dbReference type="ARBA" id="ARBA00023098"/>
    </source>
</evidence>
<dbReference type="AlphaFoldDB" id="F2IY46"/>
<keyword evidence="2" id="KW-0378">Hydrolase</keyword>
<evidence type="ECO:0000256" key="2">
    <source>
        <dbReference type="PROSITE-ProRule" id="PRU01161"/>
    </source>
</evidence>
<dbReference type="PATRIC" id="fig|991905.3.peg.2178"/>
<reference evidence="4 5" key="1">
    <citation type="journal article" date="2011" name="J. Bacteriol.">
        <title>Complete genome sequence of Polymorphum gilvum SL003B-26A1T, a crude oil-degrading bacterium from oil-polluted saline soil.</title>
        <authorList>
            <person name="Li S.G."/>
            <person name="Tang Y.Q."/>
            <person name="Nie Y."/>
            <person name="Cai M."/>
            <person name="Wu X.L."/>
        </authorList>
    </citation>
    <scope>NUCLEOTIDE SEQUENCE [LARGE SCALE GENOMIC DNA]</scope>
    <source>
        <strain evidence="5">LMG 25793 / CGMCC 1.9160 / SL003B-26A1</strain>
    </source>
</reference>
<dbReference type="GO" id="GO:0016787">
    <property type="term" value="F:hydrolase activity"/>
    <property type="evidence" value="ECO:0007669"/>
    <property type="project" value="UniProtKB-UniRule"/>
</dbReference>
<evidence type="ECO:0000313" key="5">
    <source>
        <dbReference type="Proteomes" id="UP000008130"/>
    </source>
</evidence>
<feature type="short sequence motif" description="GXSXG" evidence="2">
    <location>
        <begin position="106"/>
        <end position="110"/>
    </location>
</feature>